<protein>
    <recommendedName>
        <fullName evidence="3">Endonuclease/exonuclease/phosphatase domain-containing protein</fullName>
    </recommendedName>
</protein>
<accession>A0A232EGF0</accession>
<gene>
    <name evidence="1" type="ORF">TSAR_000969</name>
</gene>
<evidence type="ECO:0000313" key="1">
    <source>
        <dbReference type="EMBL" id="OXU17427.1"/>
    </source>
</evidence>
<comment type="caution">
    <text evidence="1">The sequence shown here is derived from an EMBL/GenBank/DDBJ whole genome shotgun (WGS) entry which is preliminary data.</text>
</comment>
<evidence type="ECO:0008006" key="3">
    <source>
        <dbReference type="Google" id="ProtNLM"/>
    </source>
</evidence>
<name>A0A232EGF0_9HYME</name>
<proteinExistence type="predicted"/>
<reference evidence="1 2" key="1">
    <citation type="journal article" date="2017" name="Curr. Biol.">
        <title>The Evolution of Venom by Co-option of Single-Copy Genes.</title>
        <authorList>
            <person name="Martinson E.O."/>
            <person name="Mrinalini"/>
            <person name="Kelkar Y.D."/>
            <person name="Chang C.H."/>
            <person name="Werren J.H."/>
        </authorList>
    </citation>
    <scope>NUCLEOTIDE SEQUENCE [LARGE SCALE GENOMIC DNA]</scope>
    <source>
        <strain evidence="1 2">Alberta</strain>
        <tissue evidence="1">Whole body</tissue>
    </source>
</reference>
<dbReference type="Proteomes" id="UP000215335">
    <property type="component" value="Unassembled WGS sequence"/>
</dbReference>
<organism evidence="1 2">
    <name type="scientific">Trichomalopsis sarcophagae</name>
    <dbReference type="NCBI Taxonomy" id="543379"/>
    <lineage>
        <taxon>Eukaryota</taxon>
        <taxon>Metazoa</taxon>
        <taxon>Ecdysozoa</taxon>
        <taxon>Arthropoda</taxon>
        <taxon>Hexapoda</taxon>
        <taxon>Insecta</taxon>
        <taxon>Pterygota</taxon>
        <taxon>Neoptera</taxon>
        <taxon>Endopterygota</taxon>
        <taxon>Hymenoptera</taxon>
        <taxon>Apocrita</taxon>
        <taxon>Proctotrupomorpha</taxon>
        <taxon>Chalcidoidea</taxon>
        <taxon>Pteromalidae</taxon>
        <taxon>Pteromalinae</taxon>
        <taxon>Trichomalopsis</taxon>
    </lineage>
</organism>
<dbReference type="AlphaFoldDB" id="A0A232EGF0"/>
<evidence type="ECO:0000313" key="2">
    <source>
        <dbReference type="Proteomes" id="UP000215335"/>
    </source>
</evidence>
<dbReference type="EMBL" id="NNAY01004778">
    <property type="protein sequence ID" value="OXU17427.1"/>
    <property type="molecule type" value="Genomic_DNA"/>
</dbReference>
<keyword evidence="2" id="KW-1185">Reference proteome</keyword>
<sequence length="142" mass="16669">MNIADRINVNIYDETFGSDHFPIHIEIDTQRLLYHKPTYKLKYFASIIKIKTKPNYVWNICKILKNSWVKVKHNSSTDQDTSKEKSIKCLNEIAPPWTKTISNKNGYTRAFGLYNDQPKELKNIKNLITKGVKLKNWIKKQA</sequence>